<dbReference type="Gene3D" id="3.90.780.10">
    <property type="entry name" value="5'-Nucleotidase, C-terminal domain"/>
    <property type="match status" value="1"/>
</dbReference>
<evidence type="ECO:0000256" key="1">
    <source>
        <dbReference type="SAM" id="MobiDB-lite"/>
    </source>
</evidence>
<evidence type="ECO:0008006" key="4">
    <source>
        <dbReference type="Google" id="ProtNLM"/>
    </source>
</evidence>
<reference evidence="3" key="1">
    <citation type="submission" date="2015-05" db="EMBL/GenBank/DDBJ databases">
        <authorList>
            <person name="Fogelqvist Johan"/>
        </authorList>
    </citation>
    <scope>NUCLEOTIDE SEQUENCE [LARGE SCALE GENOMIC DNA]</scope>
</reference>
<feature type="non-terminal residue" evidence="2">
    <location>
        <position position="84"/>
    </location>
</feature>
<feature type="compositionally biased region" description="Pro residues" evidence="1">
    <location>
        <begin position="73"/>
        <end position="84"/>
    </location>
</feature>
<sequence>YTIVTLDFLAGGGDNIFELTTNFIPLDLQDEVLTRYVRDNNPINAQIEGRIEVVDTVPTVPTTTAVPTSTRPPCIPRPKTTTPP</sequence>
<feature type="non-terminal residue" evidence="2">
    <location>
        <position position="1"/>
    </location>
</feature>
<feature type="compositionally biased region" description="Low complexity" evidence="1">
    <location>
        <begin position="62"/>
        <end position="72"/>
    </location>
</feature>
<dbReference type="GO" id="GO:0016787">
    <property type="term" value="F:hydrolase activity"/>
    <property type="evidence" value="ECO:0007669"/>
    <property type="project" value="InterPro"/>
</dbReference>
<dbReference type="SUPFAM" id="SSF55816">
    <property type="entry name" value="5'-nucleotidase (syn. UDP-sugar hydrolase), C-terminal domain"/>
    <property type="match status" value="1"/>
</dbReference>
<dbReference type="InterPro" id="IPR036907">
    <property type="entry name" value="5'-Nucleotdase_C_sf"/>
</dbReference>
<dbReference type="GO" id="GO:0009166">
    <property type="term" value="P:nucleotide catabolic process"/>
    <property type="evidence" value="ECO:0007669"/>
    <property type="project" value="InterPro"/>
</dbReference>
<dbReference type="Proteomes" id="UP000045706">
    <property type="component" value="Unassembled WGS sequence"/>
</dbReference>
<proteinExistence type="predicted"/>
<dbReference type="AlphaFoldDB" id="A0A0G4LH57"/>
<feature type="region of interest" description="Disordered" evidence="1">
    <location>
        <begin position="62"/>
        <end position="84"/>
    </location>
</feature>
<protein>
    <recommendedName>
        <fullName evidence="4">5'-Nucleotidase C-terminal domain-containing protein</fullName>
    </recommendedName>
</protein>
<dbReference type="EMBL" id="CVQI01011814">
    <property type="protein sequence ID" value="CRK21333.1"/>
    <property type="molecule type" value="Genomic_DNA"/>
</dbReference>
<name>A0A0G4LH57_VERLO</name>
<accession>A0A0G4LH57</accession>
<evidence type="ECO:0000313" key="3">
    <source>
        <dbReference type="Proteomes" id="UP000045706"/>
    </source>
</evidence>
<organism evidence="2 3">
    <name type="scientific">Verticillium longisporum</name>
    <name type="common">Verticillium dahliae var. longisporum</name>
    <dbReference type="NCBI Taxonomy" id="100787"/>
    <lineage>
        <taxon>Eukaryota</taxon>
        <taxon>Fungi</taxon>
        <taxon>Dikarya</taxon>
        <taxon>Ascomycota</taxon>
        <taxon>Pezizomycotina</taxon>
        <taxon>Sordariomycetes</taxon>
        <taxon>Hypocreomycetidae</taxon>
        <taxon>Glomerellales</taxon>
        <taxon>Plectosphaerellaceae</taxon>
        <taxon>Verticillium</taxon>
    </lineage>
</organism>
<evidence type="ECO:0000313" key="2">
    <source>
        <dbReference type="EMBL" id="CRK21333.1"/>
    </source>
</evidence>
<gene>
    <name evidence="2" type="ORF">BN1723_017914</name>
</gene>